<dbReference type="GO" id="GO:0016020">
    <property type="term" value="C:membrane"/>
    <property type="evidence" value="ECO:0007669"/>
    <property type="project" value="UniProtKB-SubCell"/>
</dbReference>
<dbReference type="VEuPathDB" id="ToxoDB:LOC34620177"/>
<evidence type="ECO:0000256" key="4">
    <source>
        <dbReference type="ARBA" id="ARBA00022692"/>
    </source>
</evidence>
<evidence type="ECO:0000256" key="8">
    <source>
        <dbReference type="ARBA" id="ARBA00023315"/>
    </source>
</evidence>
<keyword evidence="6" id="KW-0443">Lipid metabolism</keyword>
<comment type="subcellular location">
    <subcellularLocation>
        <location evidence="1">Membrane</location>
    </subcellularLocation>
</comment>
<evidence type="ECO:0000259" key="10">
    <source>
        <dbReference type="SMART" id="SM00563"/>
    </source>
</evidence>
<reference evidence="11 12" key="1">
    <citation type="journal article" date="2016" name="BMC Genomics">
        <title>Comparative genomics reveals Cyclospora cayetanensis possesses coccidia-like metabolism and invasion components but unique surface antigens.</title>
        <authorList>
            <person name="Liu S."/>
            <person name="Wang L."/>
            <person name="Zheng H."/>
            <person name="Xu Z."/>
            <person name="Roellig D.M."/>
            <person name="Li N."/>
            <person name="Frace M.A."/>
            <person name="Tang K."/>
            <person name="Arrowood M.J."/>
            <person name="Moss D.M."/>
            <person name="Zhang L."/>
            <person name="Feng Y."/>
            <person name="Xiao L."/>
        </authorList>
    </citation>
    <scope>NUCLEOTIDE SEQUENCE [LARGE SCALE GENOMIC DNA]</scope>
    <source>
        <strain evidence="11 12">CHN_HEN01</strain>
    </source>
</reference>
<keyword evidence="5 9" id="KW-1133">Transmembrane helix</keyword>
<evidence type="ECO:0000313" key="12">
    <source>
        <dbReference type="Proteomes" id="UP000095192"/>
    </source>
</evidence>
<organism evidence="11 12">
    <name type="scientific">Cyclospora cayetanensis</name>
    <dbReference type="NCBI Taxonomy" id="88456"/>
    <lineage>
        <taxon>Eukaryota</taxon>
        <taxon>Sar</taxon>
        <taxon>Alveolata</taxon>
        <taxon>Apicomplexa</taxon>
        <taxon>Conoidasida</taxon>
        <taxon>Coccidia</taxon>
        <taxon>Eucoccidiorida</taxon>
        <taxon>Eimeriorina</taxon>
        <taxon>Eimeriidae</taxon>
        <taxon>Cyclospora</taxon>
    </lineage>
</organism>
<gene>
    <name evidence="11" type="ORF">cyc_03495</name>
</gene>
<evidence type="ECO:0000256" key="5">
    <source>
        <dbReference type="ARBA" id="ARBA00022989"/>
    </source>
</evidence>
<dbReference type="PANTHER" id="PTHR23063">
    <property type="entry name" value="PHOSPHOLIPID ACYLTRANSFERASE"/>
    <property type="match status" value="1"/>
</dbReference>
<dbReference type="InterPro" id="IPR002123">
    <property type="entry name" value="Plipid/glycerol_acylTrfase"/>
</dbReference>
<feature type="domain" description="Phospholipid/glycerol acyltransferase" evidence="10">
    <location>
        <begin position="40"/>
        <end position="139"/>
    </location>
</feature>
<dbReference type="GO" id="GO:0006629">
    <property type="term" value="P:lipid metabolic process"/>
    <property type="evidence" value="ECO:0007669"/>
    <property type="project" value="UniProtKB-KW"/>
</dbReference>
<dbReference type="GO" id="GO:0016746">
    <property type="term" value="F:acyltransferase activity"/>
    <property type="evidence" value="ECO:0007669"/>
    <property type="project" value="UniProtKB-KW"/>
</dbReference>
<evidence type="ECO:0000256" key="7">
    <source>
        <dbReference type="ARBA" id="ARBA00023136"/>
    </source>
</evidence>
<evidence type="ECO:0000256" key="9">
    <source>
        <dbReference type="SAM" id="Phobius"/>
    </source>
</evidence>
<keyword evidence="12" id="KW-1185">Reference proteome</keyword>
<dbReference type="SMART" id="SM00563">
    <property type="entry name" value="PlsC"/>
    <property type="match status" value="1"/>
</dbReference>
<evidence type="ECO:0000256" key="1">
    <source>
        <dbReference type="ARBA" id="ARBA00004370"/>
    </source>
</evidence>
<evidence type="ECO:0000256" key="6">
    <source>
        <dbReference type="ARBA" id="ARBA00023098"/>
    </source>
</evidence>
<evidence type="ECO:0000313" key="11">
    <source>
        <dbReference type="EMBL" id="OEH75970.1"/>
    </source>
</evidence>
<sequence length="253" mass="28192">MRGEAAAKPHAVVFVATTATAALARNLVKRLPVRWVRTQDIMFFLTQAYTSFVCKVPLTTAWLLAVVVAVLSYPHVAAASHKALEALIERMTRGPSDPFSNPIVVFPEGTTTNGRCLIRFRRGAFAALQPVQPCVLIYTPGCLHLAYEVIPSAYFMSLALSAWPASELRAYWLPPMGPPPAEQFASEDERVNAFACQVRNAMWKVLKEKHYAAAKFEGSECSDTWDGNGRIRRECINALFRSRTEEMMTKKHS</sequence>
<dbReference type="SUPFAM" id="SSF69593">
    <property type="entry name" value="Glycerol-3-phosphate (1)-acyltransferase"/>
    <property type="match status" value="1"/>
</dbReference>
<dbReference type="VEuPathDB" id="ToxoDB:cyc_03495"/>
<dbReference type="EMBL" id="JROU02001571">
    <property type="protein sequence ID" value="OEH75970.1"/>
    <property type="molecule type" value="Genomic_DNA"/>
</dbReference>
<dbReference type="PANTHER" id="PTHR23063:SF52">
    <property type="entry name" value="LYSOPHOSPHATIDYLCHOLINE ACYLTRANSFERASE"/>
    <property type="match status" value="1"/>
</dbReference>
<comment type="similarity">
    <text evidence="2">Belongs to the 1-acyl-sn-glycerol-3-phosphate acyltransferase family.</text>
</comment>
<evidence type="ECO:0000256" key="3">
    <source>
        <dbReference type="ARBA" id="ARBA00022679"/>
    </source>
</evidence>
<accession>A0A1D3CXN6</accession>
<dbReference type="InParanoid" id="A0A1D3CXN6"/>
<name>A0A1D3CXN6_9EIME</name>
<keyword evidence="8 11" id="KW-0012">Acyltransferase</keyword>
<dbReference type="Pfam" id="PF01553">
    <property type="entry name" value="Acyltransferase"/>
    <property type="match status" value="1"/>
</dbReference>
<dbReference type="AlphaFoldDB" id="A0A1D3CXN6"/>
<comment type="caution">
    <text evidence="11">The sequence shown here is derived from an EMBL/GenBank/DDBJ whole genome shotgun (WGS) entry which is preliminary data.</text>
</comment>
<keyword evidence="3" id="KW-0808">Transferase</keyword>
<dbReference type="Proteomes" id="UP000095192">
    <property type="component" value="Unassembled WGS sequence"/>
</dbReference>
<feature type="transmembrane region" description="Helical" evidence="9">
    <location>
        <begin position="48"/>
        <end position="73"/>
    </location>
</feature>
<keyword evidence="4 9" id="KW-0812">Transmembrane</keyword>
<protein>
    <submittedName>
        <fullName evidence="11">Acyltransferase domain-containing protein</fullName>
    </submittedName>
</protein>
<proteinExistence type="inferred from homology"/>
<keyword evidence="7 9" id="KW-0472">Membrane</keyword>
<evidence type="ECO:0000256" key="2">
    <source>
        <dbReference type="ARBA" id="ARBA00008655"/>
    </source>
</evidence>